<dbReference type="PANTHER" id="PTHR42696:SF2">
    <property type="entry name" value="ASPARTATE AMMONIA-LYASE"/>
    <property type="match status" value="1"/>
</dbReference>
<gene>
    <name evidence="5" type="ORF">AB8S09_01950</name>
</gene>
<dbReference type="InterPro" id="IPR008948">
    <property type="entry name" value="L-Aspartase-like"/>
</dbReference>
<dbReference type="InterPro" id="IPR022761">
    <property type="entry name" value="Fumarate_lyase_N"/>
</dbReference>
<dbReference type="InterPro" id="IPR000362">
    <property type="entry name" value="Fumarate_lyase_fam"/>
</dbReference>
<evidence type="ECO:0000256" key="2">
    <source>
        <dbReference type="ARBA" id="ARBA00023239"/>
    </source>
</evidence>
<protein>
    <submittedName>
        <fullName evidence="5">Aspartate ammonia-lyase</fullName>
        <ecNumber evidence="5">4.3.1.1</ecNumber>
    </submittedName>
</protein>
<dbReference type="InterPro" id="IPR051546">
    <property type="entry name" value="Aspartate_Ammonia-Lyase"/>
</dbReference>
<dbReference type="RefSeq" id="WP_369868372.1">
    <property type="nucleotide sequence ID" value="NZ_JBGFFE010000001.1"/>
</dbReference>
<dbReference type="GO" id="GO:0008797">
    <property type="term" value="F:aspartate ammonia-lyase activity"/>
    <property type="evidence" value="ECO:0007669"/>
    <property type="project" value="UniProtKB-EC"/>
</dbReference>
<feature type="domain" description="Fumarase C C-terminal" evidence="4">
    <location>
        <begin position="406"/>
        <end position="458"/>
    </location>
</feature>
<dbReference type="SUPFAM" id="SSF48557">
    <property type="entry name" value="L-aspartase-like"/>
    <property type="match status" value="1"/>
</dbReference>
<dbReference type="Gene3D" id="1.20.200.10">
    <property type="entry name" value="Fumarase/aspartase (Central domain)"/>
    <property type="match status" value="1"/>
</dbReference>
<dbReference type="Pfam" id="PF00206">
    <property type="entry name" value="Lyase_1"/>
    <property type="match status" value="1"/>
</dbReference>
<dbReference type="NCBIfam" id="NF008909">
    <property type="entry name" value="PRK12273.1"/>
    <property type="match status" value="1"/>
</dbReference>
<proteinExistence type="predicted"/>
<dbReference type="EC" id="4.3.1.1" evidence="5"/>
<dbReference type="InterPro" id="IPR018951">
    <property type="entry name" value="Fumarase_C_C"/>
</dbReference>
<keyword evidence="1" id="KW-0028">Amino-acid biosynthesis</keyword>
<reference evidence="5 6" key="1">
    <citation type="submission" date="2024-08" db="EMBL/GenBank/DDBJ databases">
        <title>Clostridium lapicellarii sp. nov., and Clostridium renhuaiense sp. nov., two species isolated from the mud in a fermentation cellar used for producing sauce-flavour Chinese liquors.</title>
        <authorList>
            <person name="Yang F."/>
            <person name="Wang H."/>
            <person name="Chen L.Q."/>
            <person name="Zhou N."/>
            <person name="Lu J.J."/>
            <person name="Pu X.X."/>
            <person name="Wan B."/>
            <person name="Wang L."/>
            <person name="Liu S.J."/>
        </authorList>
    </citation>
    <scope>NUCLEOTIDE SEQUENCE [LARGE SCALE GENOMIC DNA]</scope>
    <source>
        <strain evidence="5 6">MT-113</strain>
    </source>
</reference>
<comment type="caution">
    <text evidence="5">The sequence shown here is derived from an EMBL/GenBank/DDBJ whole genome shotgun (WGS) entry which is preliminary data.</text>
</comment>
<name>A0ABV4DT51_9CLOT</name>
<dbReference type="Gene3D" id="1.10.40.30">
    <property type="entry name" value="Fumarase/aspartase (C-terminal domain)"/>
    <property type="match status" value="1"/>
</dbReference>
<dbReference type="Gene3D" id="1.10.275.10">
    <property type="entry name" value="Fumarase/aspartase (N-terminal domain)"/>
    <property type="match status" value="1"/>
</dbReference>
<evidence type="ECO:0000259" key="3">
    <source>
        <dbReference type="Pfam" id="PF00206"/>
    </source>
</evidence>
<dbReference type="Pfam" id="PF10415">
    <property type="entry name" value="FumaraseC_C"/>
    <property type="match status" value="1"/>
</dbReference>
<keyword evidence="2 5" id="KW-0456">Lyase</keyword>
<evidence type="ECO:0000259" key="4">
    <source>
        <dbReference type="Pfam" id="PF10415"/>
    </source>
</evidence>
<evidence type="ECO:0000256" key="1">
    <source>
        <dbReference type="ARBA" id="ARBA00022605"/>
    </source>
</evidence>
<feature type="domain" description="Fumarate lyase N-terminal" evidence="3">
    <location>
        <begin position="13"/>
        <end position="340"/>
    </location>
</feature>
<accession>A0ABV4DT51</accession>
<dbReference type="PROSITE" id="PS00163">
    <property type="entry name" value="FUMARATE_LYASES"/>
    <property type="match status" value="1"/>
</dbReference>
<dbReference type="Proteomes" id="UP001565220">
    <property type="component" value="Unassembled WGS sequence"/>
</dbReference>
<dbReference type="PRINTS" id="PR00149">
    <property type="entry name" value="FUMRATELYASE"/>
</dbReference>
<dbReference type="InterPro" id="IPR020557">
    <property type="entry name" value="Fumarate_lyase_CS"/>
</dbReference>
<dbReference type="PRINTS" id="PR00145">
    <property type="entry name" value="ARGSUCLYASE"/>
</dbReference>
<dbReference type="CDD" id="cd01357">
    <property type="entry name" value="Aspartase"/>
    <property type="match status" value="1"/>
</dbReference>
<dbReference type="InterPro" id="IPR024083">
    <property type="entry name" value="Fumarase/histidase_N"/>
</dbReference>
<sequence length="470" mass="51187">MDFRLESDSIGSKRIPVDAYYGVQSLRGAENFRITGLKMHEEFINSLVQIKKAAAITNNEVGLLDKKKEGAIIKACDEIIDGKLHDQFIVDPIQGSAGTSMNMNANEVIANRAIEILGKKKGDYGMVHPNDNVNYGQSTNDVVPTAGKMTVLKLLPKVIRELTGLYGAFQKKSREFDDVVKMGRTQLQDAVPIRLGQEFKAYSSVVKRDISRLEKVQEEMRVVNMGGTAVGTGINADTKYFHNIVPNIVKVSGIELKQAVNLIDETQNLDGYVAVSGVLKTCAVNLSKISNDLRLMSSGPRTGLGEIKLPAKQNGSSIMPGKVNPVIPEVVNQIAFNIIGNDITITMAAEAGQLELNAFEPIIFYNLFESIDTLTNGVDTLVNNCVLGITANKERCKQLVDNSVGIITALCPHVGYKKSAEIAKTALKTGRPIRKLILEEGLLSEDELNQVLDVVSMTEPGISAEQLLMV</sequence>
<keyword evidence="6" id="KW-1185">Reference proteome</keyword>
<evidence type="ECO:0000313" key="5">
    <source>
        <dbReference type="EMBL" id="MEY8762415.1"/>
    </source>
</evidence>
<dbReference type="PANTHER" id="PTHR42696">
    <property type="entry name" value="ASPARTATE AMMONIA-LYASE"/>
    <property type="match status" value="1"/>
</dbReference>
<evidence type="ECO:0000313" key="6">
    <source>
        <dbReference type="Proteomes" id="UP001565220"/>
    </source>
</evidence>
<dbReference type="EMBL" id="JBGFFE010000001">
    <property type="protein sequence ID" value="MEY8762415.1"/>
    <property type="molecule type" value="Genomic_DNA"/>
</dbReference>
<organism evidence="5 6">
    <name type="scientific">Clostridium lapidicellarium</name>
    <dbReference type="NCBI Taxonomy" id="3240931"/>
    <lineage>
        <taxon>Bacteria</taxon>
        <taxon>Bacillati</taxon>
        <taxon>Bacillota</taxon>
        <taxon>Clostridia</taxon>
        <taxon>Eubacteriales</taxon>
        <taxon>Clostridiaceae</taxon>
        <taxon>Clostridium</taxon>
    </lineage>
</organism>